<evidence type="ECO:0000259" key="2">
    <source>
        <dbReference type="PROSITE" id="PS50235"/>
    </source>
</evidence>
<feature type="signal peptide" evidence="1">
    <location>
        <begin position="1"/>
        <end position="19"/>
    </location>
</feature>
<dbReference type="GeneTree" id="ENSGT00940000154596"/>
<dbReference type="InterPro" id="IPR050164">
    <property type="entry name" value="Peptidase_C19"/>
</dbReference>
<feature type="chain" id="PRO_5034320936" description="USP domain-containing protein" evidence="1">
    <location>
        <begin position="20"/>
        <end position="206"/>
    </location>
</feature>
<dbReference type="GO" id="GO:0005634">
    <property type="term" value="C:nucleus"/>
    <property type="evidence" value="ECO:0007669"/>
    <property type="project" value="TreeGrafter"/>
</dbReference>
<dbReference type="Pfam" id="PF00443">
    <property type="entry name" value="UCH"/>
    <property type="match status" value="1"/>
</dbReference>
<dbReference type="InterPro" id="IPR028889">
    <property type="entry name" value="USP"/>
</dbReference>
<organism evidence="3 4">
    <name type="scientific">Eptatretus burgeri</name>
    <name type="common">Inshore hagfish</name>
    <dbReference type="NCBI Taxonomy" id="7764"/>
    <lineage>
        <taxon>Eukaryota</taxon>
        <taxon>Metazoa</taxon>
        <taxon>Chordata</taxon>
        <taxon>Craniata</taxon>
        <taxon>Vertebrata</taxon>
        <taxon>Cyclostomata</taxon>
        <taxon>Myxini</taxon>
        <taxon>Myxiniformes</taxon>
        <taxon>Myxinidae</taxon>
        <taxon>Eptatretinae</taxon>
        <taxon>Eptatretus</taxon>
    </lineage>
</organism>
<dbReference type="OMA" id="CSSHAQK"/>
<sequence length="206" mass="24562">MLHAWNLFFLANFAAVCLCCKKVAHLYEYFYEIVLDIKDVKNVKSALQQFFSREAEAQSNMECKRCFRTLYYKTHSIHDPPNVLILVLNRFDESCQEKIEKKVKFPRMLNLKPFLTHPYKGNLMYNLYAIIVHTGEDCDKGSYHCYVKAGDTYWYKKKNEVVNETLLWAVLRQKAYILFYIRYALNTCFARQTGYLNFFILDLLFE</sequence>
<feature type="domain" description="USP" evidence="2">
    <location>
        <begin position="1"/>
        <end position="183"/>
    </location>
</feature>
<protein>
    <recommendedName>
        <fullName evidence="2">USP domain-containing protein</fullName>
    </recommendedName>
</protein>
<keyword evidence="1" id="KW-0732">Signal</keyword>
<dbReference type="InterPro" id="IPR001394">
    <property type="entry name" value="Peptidase_C19_UCH"/>
</dbReference>
<dbReference type="GO" id="GO:0005829">
    <property type="term" value="C:cytosol"/>
    <property type="evidence" value="ECO:0007669"/>
    <property type="project" value="TreeGrafter"/>
</dbReference>
<accession>A0A8C4QFC8</accession>
<reference evidence="3" key="2">
    <citation type="submission" date="2025-09" db="UniProtKB">
        <authorList>
            <consortium name="Ensembl"/>
        </authorList>
    </citation>
    <scope>IDENTIFICATION</scope>
</reference>
<name>A0A8C4QFC8_EPTBU</name>
<evidence type="ECO:0000313" key="4">
    <source>
        <dbReference type="Proteomes" id="UP000694388"/>
    </source>
</evidence>
<dbReference type="PANTHER" id="PTHR24006:SF928">
    <property type="entry name" value="UBIQUITIN CARBOXYL-TERMINAL HYDROLASE 42-LIKE"/>
    <property type="match status" value="1"/>
</dbReference>
<dbReference type="Gene3D" id="3.90.70.10">
    <property type="entry name" value="Cysteine proteinases"/>
    <property type="match status" value="1"/>
</dbReference>
<dbReference type="InterPro" id="IPR038765">
    <property type="entry name" value="Papain-like_cys_pep_sf"/>
</dbReference>
<proteinExistence type="predicted"/>
<reference evidence="3" key="1">
    <citation type="submission" date="2025-08" db="UniProtKB">
        <authorList>
            <consortium name="Ensembl"/>
        </authorList>
    </citation>
    <scope>IDENTIFICATION</scope>
</reference>
<evidence type="ECO:0000256" key="1">
    <source>
        <dbReference type="SAM" id="SignalP"/>
    </source>
</evidence>
<dbReference type="GO" id="GO:0042981">
    <property type="term" value="P:regulation of apoptotic process"/>
    <property type="evidence" value="ECO:0007669"/>
    <property type="project" value="TreeGrafter"/>
</dbReference>
<dbReference type="AlphaFoldDB" id="A0A8C4QFC8"/>
<keyword evidence="4" id="KW-1185">Reference proteome</keyword>
<dbReference type="GO" id="GO:0016579">
    <property type="term" value="P:protein deubiquitination"/>
    <property type="evidence" value="ECO:0007669"/>
    <property type="project" value="InterPro"/>
</dbReference>
<dbReference type="SUPFAM" id="SSF54001">
    <property type="entry name" value="Cysteine proteinases"/>
    <property type="match status" value="1"/>
</dbReference>
<dbReference type="Proteomes" id="UP000694388">
    <property type="component" value="Unplaced"/>
</dbReference>
<dbReference type="Ensembl" id="ENSEBUT00000015220.1">
    <property type="protein sequence ID" value="ENSEBUP00000014644.1"/>
    <property type="gene ID" value="ENSEBUG00000009234.1"/>
</dbReference>
<dbReference type="GO" id="GO:0004843">
    <property type="term" value="F:cysteine-type deubiquitinase activity"/>
    <property type="evidence" value="ECO:0007669"/>
    <property type="project" value="InterPro"/>
</dbReference>
<evidence type="ECO:0000313" key="3">
    <source>
        <dbReference type="Ensembl" id="ENSEBUP00000014644.1"/>
    </source>
</evidence>
<dbReference type="PROSITE" id="PS50235">
    <property type="entry name" value="USP_3"/>
    <property type="match status" value="1"/>
</dbReference>
<dbReference type="PANTHER" id="PTHR24006">
    <property type="entry name" value="UBIQUITIN CARBOXYL-TERMINAL HYDROLASE"/>
    <property type="match status" value="1"/>
</dbReference>